<evidence type="ECO:0000256" key="11">
    <source>
        <dbReference type="ARBA" id="ARBA00023002"/>
    </source>
</evidence>
<keyword evidence="9" id="KW-0746">Sphingolipid metabolism</keyword>
<comment type="pathway">
    <text evidence="2">Lipid metabolism; sphingolipid metabolism.</text>
</comment>
<keyword evidence="5 17" id="KW-0812">Transmembrane</keyword>
<dbReference type="InterPro" id="IPR002347">
    <property type="entry name" value="SDR_fam"/>
</dbReference>
<keyword evidence="8" id="KW-0521">NADP</keyword>
<dbReference type="InParanoid" id="A0A507BA98"/>
<comment type="catalytic activity">
    <reaction evidence="16">
        <text>sphinganine + NADP(+) = 3-oxosphinganine + NADPH + H(+)</text>
        <dbReference type="Rhea" id="RHEA:22640"/>
        <dbReference type="ChEBI" id="CHEBI:15378"/>
        <dbReference type="ChEBI" id="CHEBI:57783"/>
        <dbReference type="ChEBI" id="CHEBI:57817"/>
        <dbReference type="ChEBI" id="CHEBI:58299"/>
        <dbReference type="ChEBI" id="CHEBI:58349"/>
        <dbReference type="EC" id="1.1.1.102"/>
    </reaction>
    <physiologicalReaction direction="right-to-left" evidence="16">
        <dbReference type="Rhea" id="RHEA:22642"/>
    </physiologicalReaction>
</comment>
<evidence type="ECO:0000256" key="3">
    <source>
        <dbReference type="ARBA" id="ARBA00004991"/>
    </source>
</evidence>
<comment type="pathway">
    <text evidence="3">Sphingolipid metabolism.</text>
</comment>
<accession>A0A507BA98</accession>
<dbReference type="InterPro" id="IPR045022">
    <property type="entry name" value="KDSR-like"/>
</dbReference>
<dbReference type="STRING" id="1093900.A0A507BA98"/>
<protein>
    <recommendedName>
        <fullName evidence="14">3-dehydrosphinganine reductase</fullName>
        <ecNumber evidence="14">1.1.1.102</ecNumber>
    </recommendedName>
</protein>
<evidence type="ECO:0000256" key="8">
    <source>
        <dbReference type="ARBA" id="ARBA00022857"/>
    </source>
</evidence>
<proteinExistence type="inferred from homology"/>
<evidence type="ECO:0000313" key="18">
    <source>
        <dbReference type="EMBL" id="TPX15534.1"/>
    </source>
</evidence>
<evidence type="ECO:0000256" key="10">
    <source>
        <dbReference type="ARBA" id="ARBA00022989"/>
    </source>
</evidence>
<comment type="caution">
    <text evidence="18">The sequence shown here is derived from an EMBL/GenBank/DDBJ whole genome shotgun (WGS) entry which is preliminary data.</text>
</comment>
<evidence type="ECO:0000256" key="6">
    <source>
        <dbReference type="ARBA" id="ARBA00022741"/>
    </source>
</evidence>
<evidence type="ECO:0000256" key="15">
    <source>
        <dbReference type="ARBA" id="ARBA00044737"/>
    </source>
</evidence>
<dbReference type="EC" id="1.1.1.102" evidence="14"/>
<evidence type="ECO:0000256" key="4">
    <source>
        <dbReference type="ARBA" id="ARBA00006484"/>
    </source>
</evidence>
<dbReference type="Gene3D" id="3.40.50.720">
    <property type="entry name" value="NAD(P)-binding Rossmann-like Domain"/>
    <property type="match status" value="1"/>
</dbReference>
<dbReference type="FunFam" id="3.40.50.720:FF:000456">
    <property type="entry name" value="3-ketodihydrosphingosine reductase tsc10"/>
    <property type="match status" value="1"/>
</dbReference>
<dbReference type="AlphaFoldDB" id="A0A507BA98"/>
<keyword evidence="12" id="KW-0443">Lipid metabolism</keyword>
<dbReference type="EMBL" id="SKBQ01000020">
    <property type="protein sequence ID" value="TPX15534.1"/>
    <property type="molecule type" value="Genomic_DNA"/>
</dbReference>
<keyword evidence="19" id="KW-1185">Reference proteome</keyword>
<dbReference type="GO" id="GO:0005789">
    <property type="term" value="C:endoplasmic reticulum membrane"/>
    <property type="evidence" value="ECO:0007669"/>
    <property type="project" value="UniProtKB-SubCell"/>
</dbReference>
<keyword evidence="6" id="KW-0547">Nucleotide-binding</keyword>
<sequence>MGGLLEVTKSKVAIASASVLGAALLSTMGLFGGNQFPVEGKTILITGASDGMGRAAARQLAAKGANVVAVGRNVGRLEEVVAEMKAAAKNPQQQRFHYISADVSVHNYAADVVADAIVWNNGRAPDTVWCVAGMATPGLYTQDDDALTTARRQMDVNYWGAAEMAHAMLREWTRPDAASPGGQPKHLVFTASVLAFYPIVGYAGYSPTKCAVRGLADTLTQEMLLYPDHPVRVHVVYPGTILSPGFEREQTTKPAITKHLEKDDKEQTPDEVASKAIAGLEKGEHSVTVSFMGDLMRVAALNGSPRNNWIMDTVMGCVVYCIWFFVLLVMHGDIVKHAKKFGHPSGYSKGA</sequence>
<dbReference type="SUPFAM" id="SSF51735">
    <property type="entry name" value="NAD(P)-binding Rossmann-fold domains"/>
    <property type="match status" value="1"/>
</dbReference>
<dbReference type="RefSeq" id="XP_030997245.1">
    <property type="nucleotide sequence ID" value="XM_031138620.1"/>
</dbReference>
<evidence type="ECO:0000256" key="17">
    <source>
        <dbReference type="SAM" id="Phobius"/>
    </source>
</evidence>
<organism evidence="18 19">
    <name type="scientific">Thyridium curvatum</name>
    <dbReference type="NCBI Taxonomy" id="1093900"/>
    <lineage>
        <taxon>Eukaryota</taxon>
        <taxon>Fungi</taxon>
        <taxon>Dikarya</taxon>
        <taxon>Ascomycota</taxon>
        <taxon>Pezizomycotina</taxon>
        <taxon>Sordariomycetes</taxon>
        <taxon>Sordariomycetidae</taxon>
        <taxon>Thyridiales</taxon>
        <taxon>Thyridiaceae</taxon>
        <taxon>Thyridium</taxon>
    </lineage>
</organism>
<evidence type="ECO:0000256" key="16">
    <source>
        <dbReference type="ARBA" id="ARBA00048930"/>
    </source>
</evidence>
<feature type="transmembrane region" description="Helical" evidence="17">
    <location>
        <begin position="309"/>
        <end position="330"/>
    </location>
</feature>
<evidence type="ECO:0000256" key="14">
    <source>
        <dbReference type="ARBA" id="ARBA00026112"/>
    </source>
</evidence>
<evidence type="ECO:0000256" key="7">
    <source>
        <dbReference type="ARBA" id="ARBA00022824"/>
    </source>
</evidence>
<dbReference type="GO" id="GO:0000166">
    <property type="term" value="F:nucleotide binding"/>
    <property type="evidence" value="ECO:0007669"/>
    <property type="project" value="UniProtKB-KW"/>
</dbReference>
<dbReference type="PANTHER" id="PTHR43550">
    <property type="entry name" value="3-KETODIHYDROSPHINGOSINE REDUCTASE"/>
    <property type="match status" value="1"/>
</dbReference>
<keyword evidence="11" id="KW-0560">Oxidoreductase</keyword>
<dbReference type="PRINTS" id="PR00081">
    <property type="entry name" value="GDHRDH"/>
</dbReference>
<reference evidence="18 19" key="1">
    <citation type="submission" date="2019-06" db="EMBL/GenBank/DDBJ databases">
        <title>Draft genome sequence of the filamentous fungus Phialemoniopsis curvata isolated from diesel fuel.</title>
        <authorList>
            <person name="Varaljay V.A."/>
            <person name="Lyon W.J."/>
            <person name="Crouch A.L."/>
            <person name="Drake C.E."/>
            <person name="Hollomon J.M."/>
            <person name="Nadeau L.J."/>
            <person name="Nunn H.S."/>
            <person name="Stevenson B.S."/>
            <person name="Bojanowski C.L."/>
            <person name="Crookes-Goodson W.J."/>
        </authorList>
    </citation>
    <scope>NUCLEOTIDE SEQUENCE [LARGE SCALE GENOMIC DNA]</scope>
    <source>
        <strain evidence="18 19">D216</strain>
    </source>
</reference>
<dbReference type="FunCoup" id="A0A507BA98">
    <property type="interactions" value="114"/>
</dbReference>
<dbReference type="GO" id="GO:0006666">
    <property type="term" value="P:3-keto-sphinganine metabolic process"/>
    <property type="evidence" value="ECO:0007669"/>
    <property type="project" value="InterPro"/>
</dbReference>
<evidence type="ECO:0000256" key="5">
    <source>
        <dbReference type="ARBA" id="ARBA00022692"/>
    </source>
</evidence>
<dbReference type="PANTHER" id="PTHR43550:SF3">
    <property type="entry name" value="3-KETODIHYDROSPHINGOSINE REDUCTASE"/>
    <property type="match status" value="1"/>
</dbReference>
<gene>
    <name evidence="18" type="ORF">E0L32_004232</name>
</gene>
<feature type="transmembrane region" description="Helical" evidence="17">
    <location>
        <begin position="12"/>
        <end position="32"/>
    </location>
</feature>
<keyword evidence="10 17" id="KW-1133">Transmembrane helix</keyword>
<dbReference type="Proteomes" id="UP000319257">
    <property type="component" value="Unassembled WGS sequence"/>
</dbReference>
<keyword evidence="13 17" id="KW-0472">Membrane</keyword>
<evidence type="ECO:0000256" key="1">
    <source>
        <dbReference type="ARBA" id="ARBA00004586"/>
    </source>
</evidence>
<dbReference type="CDD" id="cd08939">
    <property type="entry name" value="KDSR-like_SDR_c"/>
    <property type="match status" value="1"/>
</dbReference>
<comment type="function">
    <text evidence="15">Catalyzes the reduction of 3'-oxosphinganine (3-ketodihydrosphingosine/KDS) to sphinganine (dihydrosphingosine/DHS), the second step of de novo sphingolipid biosynthesis.</text>
</comment>
<comment type="subcellular location">
    <subcellularLocation>
        <location evidence="1">Endoplasmic reticulum membrane</location>
    </subcellularLocation>
</comment>
<dbReference type="InterPro" id="IPR036291">
    <property type="entry name" value="NAD(P)-bd_dom_sf"/>
</dbReference>
<dbReference type="OrthoDB" id="10267115at2759"/>
<dbReference type="GO" id="GO:0047560">
    <property type="term" value="F:3-dehydrosphinganine reductase activity"/>
    <property type="evidence" value="ECO:0007669"/>
    <property type="project" value="UniProtKB-EC"/>
</dbReference>
<dbReference type="Pfam" id="PF00106">
    <property type="entry name" value="adh_short"/>
    <property type="match status" value="1"/>
</dbReference>
<dbReference type="GO" id="GO:0030148">
    <property type="term" value="P:sphingolipid biosynthetic process"/>
    <property type="evidence" value="ECO:0007669"/>
    <property type="project" value="InterPro"/>
</dbReference>
<name>A0A507BA98_9PEZI</name>
<evidence type="ECO:0000256" key="9">
    <source>
        <dbReference type="ARBA" id="ARBA00022919"/>
    </source>
</evidence>
<evidence type="ECO:0000256" key="2">
    <source>
        <dbReference type="ARBA" id="ARBA00004760"/>
    </source>
</evidence>
<evidence type="ECO:0000313" key="19">
    <source>
        <dbReference type="Proteomes" id="UP000319257"/>
    </source>
</evidence>
<keyword evidence="7" id="KW-0256">Endoplasmic reticulum</keyword>
<comment type="similarity">
    <text evidence="4">Belongs to the short-chain dehydrogenases/reductases (SDR) family.</text>
</comment>
<evidence type="ECO:0000256" key="13">
    <source>
        <dbReference type="ARBA" id="ARBA00023136"/>
    </source>
</evidence>
<evidence type="ECO:0000256" key="12">
    <source>
        <dbReference type="ARBA" id="ARBA00023098"/>
    </source>
</evidence>
<dbReference type="GeneID" id="41971679"/>